<feature type="region of interest" description="Disordered" evidence="1">
    <location>
        <begin position="1"/>
        <end position="52"/>
    </location>
</feature>
<sequence length="52" mass="5987">MASVDGEFVKHFTNSREPEASRRKERFSREARDEEVAPVPGGDFFTRSRRGT</sequence>
<dbReference type="AlphaFoldDB" id="A0A0K1PC88"/>
<reference evidence="2 3" key="1">
    <citation type="submission" date="2015-08" db="EMBL/GenBank/DDBJ databases">
        <authorList>
            <person name="Babu N.S."/>
            <person name="Beckwith C.J."/>
            <person name="Beseler K.G."/>
            <person name="Brison A."/>
            <person name="Carone J.V."/>
            <person name="Caskin T.P."/>
            <person name="Diamond M."/>
            <person name="Durham M.E."/>
            <person name="Foxe J.M."/>
            <person name="Go M."/>
            <person name="Henderson B.A."/>
            <person name="Jones I.B."/>
            <person name="McGettigan J.A."/>
            <person name="Micheletti S.J."/>
            <person name="Nasrallah M.E."/>
            <person name="Ortiz D."/>
            <person name="Piller C.R."/>
            <person name="Privatt S.R."/>
            <person name="Schneider S.L."/>
            <person name="Sharp S."/>
            <person name="Smith T.C."/>
            <person name="Stanton J.D."/>
            <person name="Ullery H.E."/>
            <person name="Wilson R.J."/>
            <person name="Serrano M.G."/>
            <person name="Buck G."/>
            <person name="Lee V."/>
            <person name="Wang Y."/>
            <person name="Carvalho R."/>
            <person name="Voegtly L."/>
            <person name="Shi R."/>
            <person name="Duckworth R."/>
            <person name="Johnson A."/>
            <person name="Loviza R."/>
            <person name="Walstead R."/>
            <person name="Shah Z."/>
            <person name="Kiflezghi M."/>
            <person name="Wade K."/>
            <person name="Ball S.L."/>
            <person name="Bradley K.W."/>
            <person name="Asai D.J."/>
            <person name="Bowman C.A."/>
            <person name="Russell D.A."/>
            <person name="Pope W.H."/>
            <person name="Jacobs-Sera D."/>
            <person name="Hendrix R.W."/>
            <person name="Hatfull G.F."/>
        </authorList>
    </citation>
    <scope>NUCLEOTIDE SEQUENCE [LARGE SCALE GENOMIC DNA]</scope>
    <source>
        <strain evidence="2 3">DSM 27710</strain>
    </source>
</reference>
<gene>
    <name evidence="2" type="ORF">AKJ08_1418</name>
</gene>
<proteinExistence type="predicted"/>
<dbReference type="KEGG" id="vin:AKJ08_1418"/>
<organism evidence="2 3">
    <name type="scientific">Vulgatibacter incomptus</name>
    <dbReference type="NCBI Taxonomy" id="1391653"/>
    <lineage>
        <taxon>Bacteria</taxon>
        <taxon>Pseudomonadati</taxon>
        <taxon>Myxococcota</taxon>
        <taxon>Myxococcia</taxon>
        <taxon>Myxococcales</taxon>
        <taxon>Cystobacterineae</taxon>
        <taxon>Vulgatibacteraceae</taxon>
        <taxon>Vulgatibacter</taxon>
    </lineage>
</organism>
<accession>A0A0K1PC88</accession>
<evidence type="ECO:0000256" key="1">
    <source>
        <dbReference type="SAM" id="MobiDB-lite"/>
    </source>
</evidence>
<protein>
    <submittedName>
        <fullName evidence="2">Uncharacterized protein</fullName>
    </submittedName>
</protein>
<dbReference type="STRING" id="1391653.AKJ08_1418"/>
<evidence type="ECO:0000313" key="3">
    <source>
        <dbReference type="Proteomes" id="UP000055590"/>
    </source>
</evidence>
<dbReference type="Proteomes" id="UP000055590">
    <property type="component" value="Chromosome"/>
</dbReference>
<dbReference type="EMBL" id="CP012332">
    <property type="protein sequence ID" value="AKU91031.1"/>
    <property type="molecule type" value="Genomic_DNA"/>
</dbReference>
<feature type="compositionally biased region" description="Basic and acidic residues" evidence="1">
    <location>
        <begin position="7"/>
        <end position="35"/>
    </location>
</feature>
<name>A0A0K1PC88_9BACT</name>
<evidence type="ECO:0000313" key="2">
    <source>
        <dbReference type="EMBL" id="AKU91031.1"/>
    </source>
</evidence>
<keyword evidence="3" id="KW-1185">Reference proteome</keyword>